<keyword evidence="1" id="KW-1133">Transmembrane helix</keyword>
<keyword evidence="1" id="KW-0472">Membrane</keyword>
<feature type="transmembrane region" description="Helical" evidence="1">
    <location>
        <begin position="43"/>
        <end position="63"/>
    </location>
</feature>
<keyword evidence="3" id="KW-1185">Reference proteome</keyword>
<evidence type="ECO:0000313" key="2">
    <source>
        <dbReference type="EMBL" id="KAK7324974.1"/>
    </source>
</evidence>
<keyword evidence="1" id="KW-0812">Transmembrane</keyword>
<accession>A0AAN9KWL4</accession>
<proteinExistence type="predicted"/>
<dbReference type="AlphaFoldDB" id="A0AAN9KWL4"/>
<dbReference type="Proteomes" id="UP001367508">
    <property type="component" value="Unassembled WGS sequence"/>
</dbReference>
<comment type="caution">
    <text evidence="2">The sequence shown here is derived from an EMBL/GenBank/DDBJ whole genome shotgun (WGS) entry which is preliminary data.</text>
</comment>
<organism evidence="2 3">
    <name type="scientific">Canavalia gladiata</name>
    <name type="common">Sword bean</name>
    <name type="synonym">Dolichos gladiatus</name>
    <dbReference type="NCBI Taxonomy" id="3824"/>
    <lineage>
        <taxon>Eukaryota</taxon>
        <taxon>Viridiplantae</taxon>
        <taxon>Streptophyta</taxon>
        <taxon>Embryophyta</taxon>
        <taxon>Tracheophyta</taxon>
        <taxon>Spermatophyta</taxon>
        <taxon>Magnoliopsida</taxon>
        <taxon>eudicotyledons</taxon>
        <taxon>Gunneridae</taxon>
        <taxon>Pentapetalae</taxon>
        <taxon>rosids</taxon>
        <taxon>fabids</taxon>
        <taxon>Fabales</taxon>
        <taxon>Fabaceae</taxon>
        <taxon>Papilionoideae</taxon>
        <taxon>50 kb inversion clade</taxon>
        <taxon>NPAAA clade</taxon>
        <taxon>indigoferoid/millettioid clade</taxon>
        <taxon>Phaseoleae</taxon>
        <taxon>Canavalia</taxon>
    </lineage>
</organism>
<gene>
    <name evidence="2" type="ORF">VNO77_28970</name>
</gene>
<sequence length="82" mass="9658">MRIEEWPCQLFLASKILGGNLAKSQNQFHMICFVLFQNVTLRLLLHLYHSFLFSLVFFFFQLWKRGKGTFSSIDDDVKKIGV</sequence>
<evidence type="ECO:0000256" key="1">
    <source>
        <dbReference type="SAM" id="Phobius"/>
    </source>
</evidence>
<reference evidence="2 3" key="1">
    <citation type="submission" date="2024-01" db="EMBL/GenBank/DDBJ databases">
        <title>The genomes of 5 underutilized Papilionoideae crops provide insights into root nodulation and disease resistanc.</title>
        <authorList>
            <person name="Jiang F."/>
        </authorList>
    </citation>
    <scope>NUCLEOTIDE SEQUENCE [LARGE SCALE GENOMIC DNA]</scope>
    <source>
        <strain evidence="2">LVBAO_FW01</strain>
        <tissue evidence="2">Leaves</tissue>
    </source>
</reference>
<evidence type="ECO:0000313" key="3">
    <source>
        <dbReference type="Proteomes" id="UP001367508"/>
    </source>
</evidence>
<name>A0AAN9KWL4_CANGL</name>
<dbReference type="EMBL" id="JAYMYQ010000006">
    <property type="protein sequence ID" value="KAK7324974.1"/>
    <property type="molecule type" value="Genomic_DNA"/>
</dbReference>
<protein>
    <submittedName>
        <fullName evidence="2">Uncharacterized protein</fullName>
    </submittedName>
</protein>